<keyword evidence="1" id="KW-0732">Signal</keyword>
<proteinExistence type="predicted"/>
<evidence type="ECO:0000313" key="2">
    <source>
        <dbReference type="EMBL" id="MFC4636185.1"/>
    </source>
</evidence>
<organism evidence="2 3">
    <name type="scientific">Dokdonia ponticola</name>
    <dbReference type="NCBI Taxonomy" id="2041041"/>
    <lineage>
        <taxon>Bacteria</taxon>
        <taxon>Pseudomonadati</taxon>
        <taxon>Bacteroidota</taxon>
        <taxon>Flavobacteriia</taxon>
        <taxon>Flavobacteriales</taxon>
        <taxon>Flavobacteriaceae</taxon>
        <taxon>Dokdonia</taxon>
    </lineage>
</organism>
<dbReference type="Proteomes" id="UP001596043">
    <property type="component" value="Unassembled WGS sequence"/>
</dbReference>
<gene>
    <name evidence="2" type="ORF">ACFO3O_19920</name>
</gene>
<dbReference type="RefSeq" id="WP_379982136.1">
    <property type="nucleotide sequence ID" value="NZ_JBHSFV010000016.1"/>
</dbReference>
<reference evidence="3" key="1">
    <citation type="journal article" date="2019" name="Int. J. Syst. Evol. Microbiol.">
        <title>The Global Catalogue of Microorganisms (GCM) 10K type strain sequencing project: providing services to taxonomists for standard genome sequencing and annotation.</title>
        <authorList>
            <consortium name="The Broad Institute Genomics Platform"/>
            <consortium name="The Broad Institute Genome Sequencing Center for Infectious Disease"/>
            <person name="Wu L."/>
            <person name="Ma J."/>
        </authorList>
    </citation>
    <scope>NUCLEOTIDE SEQUENCE [LARGE SCALE GENOMIC DNA]</scope>
    <source>
        <strain evidence="3">YJ-61-S</strain>
    </source>
</reference>
<evidence type="ECO:0008006" key="4">
    <source>
        <dbReference type="Google" id="ProtNLM"/>
    </source>
</evidence>
<feature type="signal peptide" evidence="1">
    <location>
        <begin position="1"/>
        <end position="21"/>
    </location>
</feature>
<evidence type="ECO:0000313" key="3">
    <source>
        <dbReference type="Proteomes" id="UP001596043"/>
    </source>
</evidence>
<feature type="chain" id="PRO_5046202678" description="SH3 domain-containing protein" evidence="1">
    <location>
        <begin position="22"/>
        <end position="341"/>
    </location>
</feature>
<dbReference type="PROSITE" id="PS51257">
    <property type="entry name" value="PROKAR_LIPOPROTEIN"/>
    <property type="match status" value="1"/>
</dbReference>
<keyword evidence="3" id="KW-1185">Reference proteome</keyword>
<dbReference type="EMBL" id="JBHSFV010000016">
    <property type="protein sequence ID" value="MFC4636185.1"/>
    <property type="molecule type" value="Genomic_DNA"/>
</dbReference>
<evidence type="ECO:0000256" key="1">
    <source>
        <dbReference type="SAM" id="SignalP"/>
    </source>
</evidence>
<comment type="caution">
    <text evidence="2">The sequence shown here is derived from an EMBL/GenBank/DDBJ whole genome shotgun (WGS) entry which is preliminary data.</text>
</comment>
<protein>
    <recommendedName>
        <fullName evidence="4">SH3 domain-containing protein</fullName>
    </recommendedName>
</protein>
<name>A0ABV9I4I6_9FLAO</name>
<accession>A0ABV9I4I6</accession>
<sequence>MTNIKLILLGFCFSLSFLSCKTETTVKEKKKANVLLNESVFFGSEYLVAGLLQMKNNTHVITSYNGLFLLDQPGFNNDSYLGTLHWLEGVTVIALDTKDPRWTKVSSRLGEGYVYTEFLKEFDDVNQEVVLLAKNAEFAKIDSLQNFQTLSEPSKLLSNKIKAKQYPMLFDNDYEEYKNELLFSLEESELKLAYYLVSKKQLSSQITGITIARYKHEHTGDNIYDIGQDFYMLLLNANKFMGVVVLSGKNNGDMEYTSIESWMLDIDRDGTPEIIQSFCDVSVYEDEIFNEILVRGDSVALSEKDHLILKLKNDTIFKYSIEDFPEFDFNTLKPQYCPLIK</sequence>